<protein>
    <submittedName>
        <fullName evidence="1">Uncharacterized protein</fullName>
    </submittedName>
</protein>
<comment type="caution">
    <text evidence="1">The sequence shown here is derived from an EMBL/GenBank/DDBJ whole genome shotgun (WGS) entry which is preliminary data.</text>
</comment>
<evidence type="ECO:0000313" key="1">
    <source>
        <dbReference type="EMBL" id="PXW31602.1"/>
    </source>
</evidence>
<sequence>MKRIFFIAHLRWLYFNQRTLLSGKTKFWGDYTTTRPVGHSLYCDKTAMDASGIMACSGIYG</sequence>
<gene>
    <name evidence="1" type="ORF">DET57_1511</name>
</gene>
<dbReference type="AlphaFoldDB" id="A0A318F1U0"/>
<evidence type="ECO:0000313" key="2">
    <source>
        <dbReference type="Proteomes" id="UP000247485"/>
    </source>
</evidence>
<name>A0A318F1U0_KLEOX</name>
<proteinExistence type="predicted"/>
<dbReference type="Proteomes" id="UP000247485">
    <property type="component" value="Unassembled WGS sequence"/>
</dbReference>
<dbReference type="EMBL" id="QJJG01000051">
    <property type="protein sequence ID" value="PXW31602.1"/>
    <property type="molecule type" value="Genomic_DNA"/>
</dbReference>
<organism evidence="1 2">
    <name type="scientific">Klebsiella oxytoca</name>
    <dbReference type="NCBI Taxonomy" id="571"/>
    <lineage>
        <taxon>Bacteria</taxon>
        <taxon>Pseudomonadati</taxon>
        <taxon>Pseudomonadota</taxon>
        <taxon>Gammaproteobacteria</taxon>
        <taxon>Enterobacterales</taxon>
        <taxon>Enterobacteriaceae</taxon>
        <taxon>Klebsiella/Raoultella group</taxon>
        <taxon>Klebsiella</taxon>
    </lineage>
</organism>
<reference evidence="1 2" key="1">
    <citation type="submission" date="2018-05" db="EMBL/GenBank/DDBJ databases">
        <title>Freshwater and sediment microbial communities from various areas in North America, analyzing microbe dynamics in response to fracking.</title>
        <authorList>
            <person name="Lamendella R."/>
        </authorList>
    </citation>
    <scope>NUCLEOTIDE SEQUENCE [LARGE SCALE GENOMIC DNA]</scope>
    <source>
        <strain evidence="1 2">67</strain>
    </source>
</reference>
<accession>A0A318F1U0</accession>